<keyword evidence="4" id="KW-0472">Membrane</keyword>
<dbReference type="PANTHER" id="PTHR15371">
    <property type="entry name" value="TIM23"/>
    <property type="match status" value="1"/>
</dbReference>
<protein>
    <submittedName>
        <fullName evidence="5">Mitochondrial import inner membrane translocase subunit Tim23-like</fullName>
    </submittedName>
</protein>
<keyword evidence="3" id="KW-1133">Transmembrane helix</keyword>
<accession>A0A6G0ZJ71</accession>
<gene>
    <name evidence="5" type="ORF">FWK35_00001323</name>
</gene>
<organism evidence="5 6">
    <name type="scientific">Aphis craccivora</name>
    <name type="common">Cowpea aphid</name>
    <dbReference type="NCBI Taxonomy" id="307492"/>
    <lineage>
        <taxon>Eukaryota</taxon>
        <taxon>Metazoa</taxon>
        <taxon>Ecdysozoa</taxon>
        <taxon>Arthropoda</taxon>
        <taxon>Hexapoda</taxon>
        <taxon>Insecta</taxon>
        <taxon>Pterygota</taxon>
        <taxon>Neoptera</taxon>
        <taxon>Paraneoptera</taxon>
        <taxon>Hemiptera</taxon>
        <taxon>Sternorrhyncha</taxon>
        <taxon>Aphidomorpha</taxon>
        <taxon>Aphidoidea</taxon>
        <taxon>Aphididae</taxon>
        <taxon>Aphidini</taxon>
        <taxon>Aphis</taxon>
        <taxon>Aphis</taxon>
    </lineage>
</organism>
<sequence length="195" mass="21890">MQNETKEKTNDNKKEALVTSPYLNYSPQVLPRHPEPEYIFLEGAGSKKRGRFEMCFIEIGAWYTMGATIGAARGLHHGMKIVALDKQTRTYNRTQLINSVLKHGGDLSNRFGTIFVYYSVFGIILEETRRDKDDIYNSIIAGTSAGLLYKSTSGLRNCGIGGLIGFGLTMMYNLISSKCTIIEKLKKITIHPENR</sequence>
<dbReference type="InterPro" id="IPR045238">
    <property type="entry name" value="Tim23-like"/>
</dbReference>
<name>A0A6G0ZJ71_APHCR</name>
<evidence type="ECO:0000256" key="4">
    <source>
        <dbReference type="ARBA" id="ARBA00023136"/>
    </source>
</evidence>
<keyword evidence="6" id="KW-1185">Reference proteome</keyword>
<dbReference type="EMBL" id="VUJU01000352">
    <property type="protein sequence ID" value="KAF0771016.1"/>
    <property type="molecule type" value="Genomic_DNA"/>
</dbReference>
<dbReference type="GO" id="GO:0030150">
    <property type="term" value="P:protein import into mitochondrial matrix"/>
    <property type="evidence" value="ECO:0007669"/>
    <property type="project" value="TreeGrafter"/>
</dbReference>
<dbReference type="OrthoDB" id="159299at2759"/>
<dbReference type="GO" id="GO:0008320">
    <property type="term" value="F:protein transmembrane transporter activity"/>
    <property type="evidence" value="ECO:0007669"/>
    <property type="project" value="TreeGrafter"/>
</dbReference>
<evidence type="ECO:0000256" key="1">
    <source>
        <dbReference type="ARBA" id="ARBA00004141"/>
    </source>
</evidence>
<evidence type="ECO:0000313" key="6">
    <source>
        <dbReference type="Proteomes" id="UP000478052"/>
    </source>
</evidence>
<dbReference type="Proteomes" id="UP000478052">
    <property type="component" value="Unassembled WGS sequence"/>
</dbReference>
<dbReference type="PANTHER" id="PTHR15371:SF0">
    <property type="entry name" value="SD19278P"/>
    <property type="match status" value="1"/>
</dbReference>
<evidence type="ECO:0000256" key="2">
    <source>
        <dbReference type="ARBA" id="ARBA00022692"/>
    </source>
</evidence>
<dbReference type="AlphaFoldDB" id="A0A6G0ZJ71"/>
<comment type="caution">
    <text evidence="5">The sequence shown here is derived from an EMBL/GenBank/DDBJ whole genome shotgun (WGS) entry which is preliminary data.</text>
</comment>
<comment type="subcellular location">
    <subcellularLocation>
        <location evidence="1">Membrane</location>
        <topology evidence="1">Multi-pass membrane protein</topology>
    </subcellularLocation>
</comment>
<evidence type="ECO:0000313" key="5">
    <source>
        <dbReference type="EMBL" id="KAF0771016.1"/>
    </source>
</evidence>
<proteinExistence type="predicted"/>
<reference evidence="5 6" key="1">
    <citation type="submission" date="2019-08" db="EMBL/GenBank/DDBJ databases">
        <title>Whole genome of Aphis craccivora.</title>
        <authorList>
            <person name="Voronova N.V."/>
            <person name="Shulinski R.S."/>
            <person name="Bandarenka Y.V."/>
            <person name="Zhorov D.G."/>
            <person name="Warner D."/>
        </authorList>
    </citation>
    <scope>NUCLEOTIDE SEQUENCE [LARGE SCALE GENOMIC DNA]</scope>
    <source>
        <strain evidence="5">180601</strain>
        <tissue evidence="5">Whole Body</tissue>
    </source>
</reference>
<dbReference type="Pfam" id="PF02466">
    <property type="entry name" value="Tim17"/>
    <property type="match status" value="1"/>
</dbReference>
<evidence type="ECO:0000256" key="3">
    <source>
        <dbReference type="ARBA" id="ARBA00022989"/>
    </source>
</evidence>
<keyword evidence="2" id="KW-0812">Transmembrane</keyword>
<dbReference type="GO" id="GO:0005744">
    <property type="term" value="C:TIM23 mitochondrial import inner membrane translocase complex"/>
    <property type="evidence" value="ECO:0007669"/>
    <property type="project" value="TreeGrafter"/>
</dbReference>